<feature type="chain" id="PRO_5011983937" evidence="1">
    <location>
        <begin position="20"/>
        <end position="120"/>
    </location>
</feature>
<dbReference type="EMBL" id="LJBN01000002">
    <property type="protein sequence ID" value="OOQ91482.1"/>
    <property type="molecule type" value="Genomic_DNA"/>
</dbReference>
<dbReference type="Proteomes" id="UP000190744">
    <property type="component" value="Unassembled WGS sequence"/>
</dbReference>
<protein>
    <submittedName>
        <fullName evidence="2">Uncharacterized protein</fullName>
    </submittedName>
</protein>
<gene>
    <name evidence="2" type="ORF">PEBR_00851</name>
</gene>
<dbReference type="AlphaFoldDB" id="A0A1S9S182"/>
<accession>A0A1S9S182</accession>
<sequence length="120" mass="13146">MKSPLIVLAIILPLAMTAATPGAPDVDFPDRLDLDLDNKQELTEGKRCQLNTKRATWNVPCAGLRPSGRKNKGQAVKLVCKVDIDGINWYKLQSGDWVQSLEGPPIKCNDPLPDLPPCDI</sequence>
<comment type="caution">
    <text evidence="2">The sequence shown here is derived from an EMBL/GenBank/DDBJ whole genome shotgun (WGS) entry which is preliminary data.</text>
</comment>
<proteinExistence type="predicted"/>
<evidence type="ECO:0000313" key="3">
    <source>
        <dbReference type="Proteomes" id="UP000190744"/>
    </source>
</evidence>
<feature type="signal peptide" evidence="1">
    <location>
        <begin position="1"/>
        <end position="19"/>
    </location>
</feature>
<evidence type="ECO:0000256" key="1">
    <source>
        <dbReference type="SAM" id="SignalP"/>
    </source>
</evidence>
<organism evidence="2 3">
    <name type="scientific">Penicillium brasilianum</name>
    <dbReference type="NCBI Taxonomy" id="104259"/>
    <lineage>
        <taxon>Eukaryota</taxon>
        <taxon>Fungi</taxon>
        <taxon>Dikarya</taxon>
        <taxon>Ascomycota</taxon>
        <taxon>Pezizomycotina</taxon>
        <taxon>Eurotiomycetes</taxon>
        <taxon>Eurotiomycetidae</taxon>
        <taxon>Eurotiales</taxon>
        <taxon>Aspergillaceae</taxon>
        <taxon>Penicillium</taxon>
    </lineage>
</organism>
<reference evidence="3" key="1">
    <citation type="submission" date="2015-09" db="EMBL/GenBank/DDBJ databases">
        <authorList>
            <person name="Fill T.P."/>
            <person name="Baretta J.F."/>
            <person name="de Almeida L.G."/>
            <person name="Rocha M."/>
            <person name="de Souza D.H."/>
            <person name="Malavazi I."/>
            <person name="Cerdeira L.T."/>
            <person name="Hong H."/>
            <person name="Samborskyy M."/>
            <person name="de Vasconcelos A.T."/>
            <person name="Leadlay P."/>
            <person name="Rodrigues-Filho E."/>
        </authorList>
    </citation>
    <scope>NUCLEOTIDE SEQUENCE [LARGE SCALE GENOMIC DNA]</scope>
    <source>
        <strain evidence="3">LaBioMMi 136</strain>
    </source>
</reference>
<evidence type="ECO:0000313" key="2">
    <source>
        <dbReference type="EMBL" id="OOQ91482.1"/>
    </source>
</evidence>
<name>A0A1S9S182_PENBI</name>
<keyword evidence="1" id="KW-0732">Signal</keyword>